<dbReference type="Proteomes" id="UP001434883">
    <property type="component" value="Unassembled WGS sequence"/>
</dbReference>
<name>A0ABV0R4E1_9TELE</name>
<organism evidence="1 2">
    <name type="scientific">Xenoophorus captivus</name>
    <dbReference type="NCBI Taxonomy" id="1517983"/>
    <lineage>
        <taxon>Eukaryota</taxon>
        <taxon>Metazoa</taxon>
        <taxon>Chordata</taxon>
        <taxon>Craniata</taxon>
        <taxon>Vertebrata</taxon>
        <taxon>Euteleostomi</taxon>
        <taxon>Actinopterygii</taxon>
        <taxon>Neopterygii</taxon>
        <taxon>Teleostei</taxon>
        <taxon>Neoteleostei</taxon>
        <taxon>Acanthomorphata</taxon>
        <taxon>Ovalentaria</taxon>
        <taxon>Atherinomorphae</taxon>
        <taxon>Cyprinodontiformes</taxon>
        <taxon>Goodeidae</taxon>
        <taxon>Xenoophorus</taxon>
    </lineage>
</organism>
<protein>
    <submittedName>
        <fullName evidence="1">Uncharacterized protein</fullName>
    </submittedName>
</protein>
<accession>A0ABV0R4E1</accession>
<sequence length="105" mass="11519">MHGHDLSDSATKEACGVTYCSQGVAGSVRFIYAFIFAPSCPKAVLNTHRTGTHSNLFKGCGLLRHDLQALGTVHRNNLIVGNTPRIFDFCTGFIDLLYYATLGYY</sequence>
<proteinExistence type="predicted"/>
<evidence type="ECO:0000313" key="1">
    <source>
        <dbReference type="EMBL" id="MEQ2202989.1"/>
    </source>
</evidence>
<dbReference type="EMBL" id="JAHRIN010034101">
    <property type="protein sequence ID" value="MEQ2202989.1"/>
    <property type="molecule type" value="Genomic_DNA"/>
</dbReference>
<comment type="caution">
    <text evidence="1">The sequence shown here is derived from an EMBL/GenBank/DDBJ whole genome shotgun (WGS) entry which is preliminary data.</text>
</comment>
<evidence type="ECO:0000313" key="2">
    <source>
        <dbReference type="Proteomes" id="UP001434883"/>
    </source>
</evidence>
<keyword evidence="2" id="KW-1185">Reference proteome</keyword>
<gene>
    <name evidence="1" type="ORF">XENOCAPTIV_022202</name>
</gene>
<reference evidence="1 2" key="1">
    <citation type="submission" date="2021-06" db="EMBL/GenBank/DDBJ databases">
        <authorList>
            <person name="Palmer J.M."/>
        </authorList>
    </citation>
    <scope>NUCLEOTIDE SEQUENCE [LARGE SCALE GENOMIC DNA]</scope>
    <source>
        <strain evidence="1 2">XC_2019</strain>
        <tissue evidence="1">Muscle</tissue>
    </source>
</reference>